<comment type="caution">
    <text evidence="1">The sequence shown here is derived from an EMBL/GenBank/DDBJ whole genome shotgun (WGS) entry which is preliminary data.</text>
</comment>
<sequence length="79" mass="8463">MTPWIMSAAIGAIATATVLLSAIVFRKHSACGECGIRLPKIRVPTSLRQALWGGFTCQNCGTELDASGQKIRSVPFRSN</sequence>
<accession>A0ABW1SDN9</accession>
<protein>
    <submittedName>
        <fullName evidence="1">Uncharacterized protein</fullName>
    </submittedName>
</protein>
<proteinExistence type="predicted"/>
<name>A0ABW1SDN9_9PROT</name>
<dbReference type="RefSeq" id="WP_377380392.1">
    <property type="nucleotide sequence ID" value="NZ_JBHSSW010000028.1"/>
</dbReference>
<evidence type="ECO:0000313" key="2">
    <source>
        <dbReference type="Proteomes" id="UP001596303"/>
    </source>
</evidence>
<reference evidence="2" key="1">
    <citation type="journal article" date="2019" name="Int. J. Syst. Evol. Microbiol.">
        <title>The Global Catalogue of Microorganisms (GCM) 10K type strain sequencing project: providing services to taxonomists for standard genome sequencing and annotation.</title>
        <authorList>
            <consortium name="The Broad Institute Genomics Platform"/>
            <consortium name="The Broad Institute Genome Sequencing Center for Infectious Disease"/>
            <person name="Wu L."/>
            <person name="Ma J."/>
        </authorList>
    </citation>
    <scope>NUCLEOTIDE SEQUENCE [LARGE SCALE GENOMIC DNA]</scope>
    <source>
        <strain evidence="2">CGMCC-1.15741</strain>
    </source>
</reference>
<dbReference type="Proteomes" id="UP001596303">
    <property type="component" value="Unassembled WGS sequence"/>
</dbReference>
<evidence type="ECO:0000313" key="1">
    <source>
        <dbReference type="EMBL" id="MFC6199383.1"/>
    </source>
</evidence>
<dbReference type="EMBL" id="JBHSSW010000028">
    <property type="protein sequence ID" value="MFC6199383.1"/>
    <property type="molecule type" value="Genomic_DNA"/>
</dbReference>
<organism evidence="1 2">
    <name type="scientific">Ponticaulis profundi</name>
    <dbReference type="NCBI Taxonomy" id="2665222"/>
    <lineage>
        <taxon>Bacteria</taxon>
        <taxon>Pseudomonadati</taxon>
        <taxon>Pseudomonadota</taxon>
        <taxon>Alphaproteobacteria</taxon>
        <taxon>Hyphomonadales</taxon>
        <taxon>Hyphomonadaceae</taxon>
        <taxon>Ponticaulis</taxon>
    </lineage>
</organism>
<keyword evidence="2" id="KW-1185">Reference proteome</keyword>
<gene>
    <name evidence="1" type="ORF">ACFQDM_14950</name>
</gene>